<gene>
    <name evidence="6" type="ORF">ABIE13_002722</name>
</gene>
<keyword evidence="3 6" id="KW-0378">Hydrolase</keyword>
<evidence type="ECO:0000313" key="7">
    <source>
        <dbReference type="Proteomes" id="UP001549320"/>
    </source>
</evidence>
<dbReference type="Gene3D" id="3.40.50.10310">
    <property type="entry name" value="Creatininase"/>
    <property type="match status" value="1"/>
</dbReference>
<dbReference type="InterPro" id="IPR003785">
    <property type="entry name" value="Creatininase/forma_Hydrolase"/>
</dbReference>
<dbReference type="GO" id="GO:0047789">
    <property type="term" value="F:creatininase activity"/>
    <property type="evidence" value="ECO:0007669"/>
    <property type="project" value="UniProtKB-EC"/>
</dbReference>
<dbReference type="PANTHER" id="PTHR35005:SF1">
    <property type="entry name" value="2-AMINO-5-FORMYLAMINO-6-RIBOSYLAMINOPYRIMIDIN-4(3H)-ONE 5'-MONOPHOSPHATE DEFORMYLASE"/>
    <property type="match status" value="1"/>
</dbReference>
<comment type="similarity">
    <text evidence="5">Belongs to the creatininase superfamily.</text>
</comment>
<organism evidence="6 7">
    <name type="scientific">Ottowia thiooxydans</name>
    <dbReference type="NCBI Taxonomy" id="219182"/>
    <lineage>
        <taxon>Bacteria</taxon>
        <taxon>Pseudomonadati</taxon>
        <taxon>Pseudomonadota</taxon>
        <taxon>Betaproteobacteria</taxon>
        <taxon>Burkholderiales</taxon>
        <taxon>Comamonadaceae</taxon>
        <taxon>Ottowia</taxon>
    </lineage>
</organism>
<dbReference type="EMBL" id="JBEPSH010000005">
    <property type="protein sequence ID" value="MET4577611.1"/>
    <property type="molecule type" value="Genomic_DNA"/>
</dbReference>
<comment type="cofactor">
    <cofactor evidence="1">
        <name>Zn(2+)</name>
        <dbReference type="ChEBI" id="CHEBI:29105"/>
    </cofactor>
</comment>
<evidence type="ECO:0000256" key="2">
    <source>
        <dbReference type="ARBA" id="ARBA00022723"/>
    </source>
</evidence>
<keyword evidence="2" id="KW-0479">Metal-binding</keyword>
<dbReference type="PANTHER" id="PTHR35005">
    <property type="entry name" value="3-DEHYDRO-SCYLLO-INOSOSE HYDROLASE"/>
    <property type="match status" value="1"/>
</dbReference>
<keyword evidence="4" id="KW-0862">Zinc</keyword>
<dbReference type="Pfam" id="PF02633">
    <property type="entry name" value="Creatininase"/>
    <property type="match status" value="1"/>
</dbReference>
<reference evidence="6 7" key="1">
    <citation type="submission" date="2024-06" db="EMBL/GenBank/DDBJ databases">
        <title>Sorghum-associated microbial communities from plants grown in Nebraska, USA.</title>
        <authorList>
            <person name="Schachtman D."/>
        </authorList>
    </citation>
    <scope>NUCLEOTIDE SEQUENCE [LARGE SCALE GENOMIC DNA]</scope>
    <source>
        <strain evidence="6 7">2709</strain>
    </source>
</reference>
<dbReference type="Proteomes" id="UP001549320">
    <property type="component" value="Unassembled WGS sequence"/>
</dbReference>
<name>A0ABV2Q988_9BURK</name>
<evidence type="ECO:0000256" key="3">
    <source>
        <dbReference type="ARBA" id="ARBA00022801"/>
    </source>
</evidence>
<keyword evidence="7" id="KW-1185">Reference proteome</keyword>
<dbReference type="InterPro" id="IPR024087">
    <property type="entry name" value="Creatininase-like_sf"/>
</dbReference>
<dbReference type="SUPFAM" id="SSF102215">
    <property type="entry name" value="Creatininase"/>
    <property type="match status" value="1"/>
</dbReference>
<evidence type="ECO:0000256" key="4">
    <source>
        <dbReference type="ARBA" id="ARBA00022833"/>
    </source>
</evidence>
<comment type="caution">
    <text evidence="6">The sequence shown here is derived from an EMBL/GenBank/DDBJ whole genome shotgun (WGS) entry which is preliminary data.</text>
</comment>
<evidence type="ECO:0000313" key="6">
    <source>
        <dbReference type="EMBL" id="MET4577611.1"/>
    </source>
</evidence>
<accession>A0ABV2Q988</accession>
<protein>
    <submittedName>
        <fullName evidence="6">Creatinine amidohydrolase</fullName>
        <ecNumber evidence="6">3.5.2.10</ecNumber>
    </submittedName>
</protein>
<sequence length="266" mass="29398">MESHKEVLIGKLTRREFREAVSAGRLDSAIVALGATEQHLDHLAMDHDIAMATHIATYAAQQLYPRAVVAVPTCLGLSEHHMEHPGSMTAKPGSWFSVVFDTIDSLVRSGLTHILLLNGHAGNEAPVEGILRQWQLYYRHTAPLVNLQFESYWNLCREFSEDHCEAPVPGHAQEYETSTVLHALPGNVRSDLLLEEGEPVASRSTAKIGRPMVEQAIERTAAHLRAMQEGVVRDLAPLVSTRERYLARRQRAPIQSPLPDATGPSA</sequence>
<evidence type="ECO:0000256" key="5">
    <source>
        <dbReference type="ARBA" id="ARBA00024029"/>
    </source>
</evidence>
<dbReference type="EC" id="3.5.2.10" evidence="6"/>
<dbReference type="RefSeq" id="WP_354444144.1">
    <property type="nucleotide sequence ID" value="NZ_JBEPSH010000005.1"/>
</dbReference>
<evidence type="ECO:0000256" key="1">
    <source>
        <dbReference type="ARBA" id="ARBA00001947"/>
    </source>
</evidence>
<proteinExistence type="inferred from homology"/>